<name>M0C643_9EURY</name>
<dbReference type="AlphaFoldDB" id="M0C643"/>
<reference evidence="1 2" key="1">
    <citation type="journal article" date="2014" name="PLoS Genet.">
        <title>Phylogenetically driven sequencing of extremely halophilic archaea reveals strategies for static and dynamic osmo-response.</title>
        <authorList>
            <person name="Becker E.A."/>
            <person name="Seitzer P.M."/>
            <person name="Tritt A."/>
            <person name="Larsen D."/>
            <person name="Krusor M."/>
            <person name="Yao A.I."/>
            <person name="Wu D."/>
            <person name="Madern D."/>
            <person name="Eisen J.A."/>
            <person name="Darling A.E."/>
            <person name="Facciotti M.T."/>
        </authorList>
    </citation>
    <scope>NUCLEOTIDE SEQUENCE [LARGE SCALE GENOMIC DNA]</scope>
    <source>
        <strain evidence="1 2">JCM 13563</strain>
    </source>
</reference>
<organism evidence="1 2">
    <name type="scientific">Natrinema limicola JCM 13563</name>
    <dbReference type="NCBI Taxonomy" id="1230457"/>
    <lineage>
        <taxon>Archaea</taxon>
        <taxon>Methanobacteriati</taxon>
        <taxon>Methanobacteriota</taxon>
        <taxon>Stenosarchaea group</taxon>
        <taxon>Halobacteria</taxon>
        <taxon>Halobacteriales</taxon>
        <taxon>Natrialbaceae</taxon>
        <taxon>Natrinema</taxon>
    </lineage>
</organism>
<dbReference type="PATRIC" id="fig|1230457.4.peg.2778"/>
<dbReference type="Proteomes" id="UP000011615">
    <property type="component" value="Unassembled WGS sequence"/>
</dbReference>
<dbReference type="Pfam" id="PF19109">
    <property type="entry name" value="DUF5796"/>
    <property type="match status" value="1"/>
</dbReference>
<evidence type="ECO:0000313" key="2">
    <source>
        <dbReference type="Proteomes" id="UP000011615"/>
    </source>
</evidence>
<protein>
    <submittedName>
        <fullName evidence="1">Uncharacterized protein</fullName>
    </submittedName>
</protein>
<dbReference type="InterPro" id="IPR043814">
    <property type="entry name" value="DUF5796"/>
</dbReference>
<dbReference type="EMBL" id="AOIT01000053">
    <property type="protein sequence ID" value="ELZ18675.1"/>
    <property type="molecule type" value="Genomic_DNA"/>
</dbReference>
<dbReference type="STRING" id="1230457.C476_13832"/>
<comment type="caution">
    <text evidence="1">The sequence shown here is derived from an EMBL/GenBank/DDBJ whole genome shotgun (WGS) entry which is preliminary data.</text>
</comment>
<dbReference type="eggNOG" id="arCOG04608">
    <property type="taxonomic scope" value="Archaea"/>
</dbReference>
<evidence type="ECO:0000313" key="1">
    <source>
        <dbReference type="EMBL" id="ELZ18675.1"/>
    </source>
</evidence>
<proteinExistence type="predicted"/>
<gene>
    <name evidence="1" type="ORF">C476_13832</name>
</gene>
<sequence length="169" mass="18385">MESVGFRQLAGAQNARLLPDPTERVVMSARNDVAPSTIGVDLVDGGIVVQYLDGREVFYHGPPKPVEGPLTTPPGKEVHVLVTDPDGVEGVMTYVNDRNTHDDILESTGVGRVMLDRDDEEELFPGVRVATEAYSVRVDADLSAVDGRVFVFAEDEMSEHAYELVESAD</sequence>
<keyword evidence="2" id="KW-1185">Reference proteome</keyword>
<accession>M0C643</accession>